<keyword evidence="2 3" id="KW-0456">Lyase</keyword>
<comment type="pathway">
    <text evidence="3 4">Cofactor biosynthesis; coenzyme A biosynthesis; CoA from (R)-pantothenate: step 3/5.</text>
</comment>
<dbReference type="Gene3D" id="3.40.50.1950">
    <property type="entry name" value="Flavin prenyltransferase-like"/>
    <property type="match status" value="1"/>
</dbReference>
<dbReference type="Proteomes" id="UP000251120">
    <property type="component" value="Chromosome"/>
</dbReference>
<dbReference type="InterPro" id="IPR007085">
    <property type="entry name" value="DNA/pantothenate-metab_flavo_C"/>
</dbReference>
<dbReference type="GO" id="GO:0004632">
    <property type="term" value="F:phosphopantothenate--cysteine ligase activity"/>
    <property type="evidence" value="ECO:0007669"/>
    <property type="project" value="UniProtKB-UniRule"/>
</dbReference>
<evidence type="ECO:0000313" key="9">
    <source>
        <dbReference type="Proteomes" id="UP000251120"/>
    </source>
</evidence>
<dbReference type="UniPathway" id="UPA00241">
    <property type="reaction ID" value="UER00353"/>
</dbReference>
<dbReference type="Gene3D" id="3.40.50.10300">
    <property type="entry name" value="CoaB-like"/>
    <property type="match status" value="1"/>
</dbReference>
<dbReference type="InterPro" id="IPR005252">
    <property type="entry name" value="CoaBC"/>
</dbReference>
<dbReference type="Pfam" id="PF04127">
    <property type="entry name" value="DFP"/>
    <property type="match status" value="1"/>
</dbReference>
<comment type="pathway">
    <text evidence="3 4">Cofactor biosynthesis; coenzyme A biosynthesis; CoA from (R)-pantothenate: step 2/5.</text>
</comment>
<dbReference type="EMBL" id="CP043424">
    <property type="protein sequence ID" value="QIW12211.1"/>
    <property type="molecule type" value="Genomic_DNA"/>
</dbReference>
<feature type="binding site" evidence="3">
    <location>
        <begin position="307"/>
        <end position="310"/>
    </location>
    <ligand>
        <name>CTP</name>
        <dbReference type="ChEBI" id="CHEBI:37563"/>
    </ligand>
</feature>
<reference evidence="8 10" key="2">
    <citation type="submission" date="2019-08" db="EMBL/GenBank/DDBJ databases">
        <title>Complete genome sequences of Francisella adeliensis (FSC1325 and FSC1326).</title>
        <authorList>
            <person name="Ohrman C."/>
            <person name="Uneklint I."/>
            <person name="Vallesi A."/>
            <person name="Karlsson L."/>
            <person name="Sjodin A."/>
        </authorList>
    </citation>
    <scope>NUCLEOTIDE SEQUENCE [LARGE SCALE GENOMIC DNA]</scope>
    <source>
        <strain evidence="8 10">FSC1325</strain>
    </source>
</reference>
<comment type="cofactor">
    <cofactor evidence="3">
        <name>FMN</name>
        <dbReference type="ChEBI" id="CHEBI:58210"/>
    </cofactor>
    <text evidence="3">Binds 1 FMN per subunit.</text>
</comment>
<dbReference type="SUPFAM" id="SSF52507">
    <property type="entry name" value="Homo-oligomeric flavin-containing Cys decarboxylases, HFCD"/>
    <property type="match status" value="1"/>
</dbReference>
<organism evidence="7 9">
    <name type="scientific">Francisella adeliensis</name>
    <dbReference type="NCBI Taxonomy" id="2007306"/>
    <lineage>
        <taxon>Bacteria</taxon>
        <taxon>Pseudomonadati</taxon>
        <taxon>Pseudomonadota</taxon>
        <taxon>Gammaproteobacteria</taxon>
        <taxon>Thiotrichales</taxon>
        <taxon>Francisellaceae</taxon>
        <taxon>Francisella</taxon>
    </lineage>
</organism>
<feature type="binding site" evidence="3">
    <location>
        <position position="290"/>
    </location>
    <ligand>
        <name>CTP</name>
        <dbReference type="ChEBI" id="CHEBI:37563"/>
    </ligand>
</feature>
<dbReference type="Proteomes" id="UP000681131">
    <property type="component" value="Chromosome"/>
</dbReference>
<dbReference type="GO" id="GO:0004633">
    <property type="term" value="F:phosphopantothenoylcysteine decarboxylase activity"/>
    <property type="evidence" value="ECO:0007669"/>
    <property type="project" value="UniProtKB-UniRule"/>
</dbReference>
<dbReference type="KEGG" id="fad:CDH04_05880"/>
<evidence type="ECO:0000313" key="7">
    <source>
        <dbReference type="EMBL" id="AXA33975.1"/>
    </source>
</evidence>
<feature type="binding site" evidence="3">
    <location>
        <position position="280"/>
    </location>
    <ligand>
        <name>CTP</name>
        <dbReference type="ChEBI" id="CHEBI:37563"/>
    </ligand>
</feature>
<dbReference type="NCBIfam" id="TIGR00521">
    <property type="entry name" value="coaBC_dfp"/>
    <property type="match status" value="1"/>
</dbReference>
<dbReference type="AlphaFoldDB" id="A0A2Z4Y023"/>
<comment type="catalytic activity">
    <reaction evidence="3 4">
        <text>(R)-4'-phosphopantothenate + L-cysteine + CTP = N-[(R)-4-phosphopantothenoyl]-L-cysteine + CMP + diphosphate + H(+)</text>
        <dbReference type="Rhea" id="RHEA:19397"/>
        <dbReference type="ChEBI" id="CHEBI:10986"/>
        <dbReference type="ChEBI" id="CHEBI:15378"/>
        <dbReference type="ChEBI" id="CHEBI:33019"/>
        <dbReference type="ChEBI" id="CHEBI:35235"/>
        <dbReference type="ChEBI" id="CHEBI:37563"/>
        <dbReference type="ChEBI" id="CHEBI:59458"/>
        <dbReference type="ChEBI" id="CHEBI:60377"/>
        <dbReference type="EC" id="6.3.2.5"/>
    </reaction>
</comment>
<dbReference type="EC" id="6.3.2.5" evidence="3"/>
<evidence type="ECO:0000259" key="6">
    <source>
        <dbReference type="Pfam" id="PF04127"/>
    </source>
</evidence>
<evidence type="ECO:0000313" key="10">
    <source>
        <dbReference type="Proteomes" id="UP000681131"/>
    </source>
</evidence>
<feature type="domain" description="DNA/pantothenate metabolism flavoprotein C-terminal" evidence="6">
    <location>
        <begin position="185"/>
        <end position="390"/>
    </location>
</feature>
<evidence type="ECO:0000256" key="4">
    <source>
        <dbReference type="RuleBase" id="RU364078"/>
    </source>
</evidence>
<feature type="binding site" evidence="3">
    <location>
        <position position="325"/>
    </location>
    <ligand>
        <name>CTP</name>
        <dbReference type="ChEBI" id="CHEBI:37563"/>
    </ligand>
</feature>
<comment type="function">
    <text evidence="4">Catalyzes two steps in the biosynthesis of coenzyme A. In the first step cysteine is conjugated to 4'-phosphopantothenate to form 4-phosphopantothenoylcysteine, in the latter compound is decarboxylated to form 4'-phosphopantotheine.</text>
</comment>
<name>A0A2Z4Y023_9GAMM</name>
<feature type="region of interest" description="Phosphopantothenoylcysteine decarboxylase" evidence="3">
    <location>
        <begin position="1"/>
        <end position="188"/>
    </location>
</feature>
<keyword evidence="3" id="KW-0511">Multifunctional enzyme</keyword>
<keyword evidence="10" id="KW-1185">Reference proteome</keyword>
<feature type="region of interest" description="Phosphopantothenate--cysteine ligase" evidence="3">
    <location>
        <begin position="189"/>
        <end position="401"/>
    </location>
</feature>
<dbReference type="PANTHER" id="PTHR14359:SF6">
    <property type="entry name" value="PHOSPHOPANTOTHENOYLCYSTEINE DECARBOXYLASE"/>
    <property type="match status" value="1"/>
</dbReference>
<proteinExistence type="inferred from homology"/>
<evidence type="ECO:0000259" key="5">
    <source>
        <dbReference type="Pfam" id="PF02441"/>
    </source>
</evidence>
<comment type="cofactor">
    <cofactor evidence="3">
        <name>Mg(2+)</name>
        <dbReference type="ChEBI" id="CHEBI:18420"/>
    </cofactor>
</comment>
<comment type="catalytic activity">
    <reaction evidence="3 4">
        <text>N-[(R)-4-phosphopantothenoyl]-L-cysteine + H(+) = (R)-4'-phosphopantetheine + CO2</text>
        <dbReference type="Rhea" id="RHEA:16793"/>
        <dbReference type="ChEBI" id="CHEBI:15378"/>
        <dbReference type="ChEBI" id="CHEBI:16526"/>
        <dbReference type="ChEBI" id="CHEBI:59458"/>
        <dbReference type="ChEBI" id="CHEBI:61723"/>
        <dbReference type="EC" id="4.1.1.36"/>
    </reaction>
</comment>
<dbReference type="RefSeq" id="WP_112870150.1">
    <property type="nucleotide sequence ID" value="NZ_CP021781.1"/>
</dbReference>
<keyword evidence="3 4" id="KW-0285">Flavoprotein</keyword>
<evidence type="ECO:0000256" key="1">
    <source>
        <dbReference type="ARBA" id="ARBA00022793"/>
    </source>
</evidence>
<dbReference type="GO" id="GO:0046872">
    <property type="term" value="F:metal ion binding"/>
    <property type="evidence" value="ECO:0007669"/>
    <property type="project" value="UniProtKB-KW"/>
</dbReference>
<dbReference type="GO" id="GO:0071513">
    <property type="term" value="C:phosphopantothenoylcysteine decarboxylase complex"/>
    <property type="evidence" value="ECO:0007669"/>
    <property type="project" value="TreeGrafter"/>
</dbReference>
<dbReference type="InterPro" id="IPR036551">
    <property type="entry name" value="Flavin_trans-like"/>
</dbReference>
<dbReference type="SUPFAM" id="SSF102645">
    <property type="entry name" value="CoaB-like"/>
    <property type="match status" value="1"/>
</dbReference>
<dbReference type="HAMAP" id="MF_02225">
    <property type="entry name" value="CoaBC"/>
    <property type="match status" value="1"/>
</dbReference>
<dbReference type="EMBL" id="CP021781">
    <property type="protein sequence ID" value="AXA33975.1"/>
    <property type="molecule type" value="Genomic_DNA"/>
</dbReference>
<feature type="domain" description="Flavoprotein" evidence="5">
    <location>
        <begin position="2"/>
        <end position="171"/>
    </location>
</feature>
<evidence type="ECO:0000256" key="3">
    <source>
        <dbReference type="HAMAP-Rule" id="MF_02225"/>
    </source>
</evidence>
<comment type="similarity">
    <text evidence="3 4">In the C-terminal section; belongs to the PPC synthetase family.</text>
</comment>
<comment type="similarity">
    <text evidence="3 4">In the N-terminal section; belongs to the HFCD (homo-oligomeric flavin containing Cys decarboxylase) superfamily.</text>
</comment>
<dbReference type="InterPro" id="IPR003382">
    <property type="entry name" value="Flavoprotein"/>
</dbReference>
<reference evidence="7 9" key="1">
    <citation type="submission" date="2017-06" db="EMBL/GenBank/DDBJ databases">
        <title>Complete genome of Francisella adeliensis.</title>
        <authorList>
            <person name="Vallesi A."/>
            <person name="Sjodin A."/>
        </authorList>
    </citation>
    <scope>NUCLEOTIDE SEQUENCE [LARGE SCALE GENOMIC DNA]</scope>
    <source>
        <strain evidence="7 9">FDC440</strain>
    </source>
</reference>
<feature type="binding site" evidence="3">
    <location>
        <begin position="274"/>
        <end position="276"/>
    </location>
    <ligand>
        <name>CTP</name>
        <dbReference type="ChEBI" id="CHEBI:37563"/>
    </ligand>
</feature>
<keyword evidence="1 3" id="KW-0210">Decarboxylase</keyword>
<dbReference type="InterPro" id="IPR035929">
    <property type="entry name" value="CoaB-like_sf"/>
</dbReference>
<keyword evidence="3" id="KW-0479">Metal-binding</keyword>
<comment type="function">
    <text evidence="3">Catalyzes two sequential steps in the biosynthesis of coenzyme A. In the first step cysteine is conjugated to 4'-phosphopantothenate to form 4-phosphopantothenoylcysteine. In the second step the latter compound is decarboxylated to form 4'-phosphopantotheine.</text>
</comment>
<gene>
    <name evidence="3 8" type="primary">coaBC</name>
    <name evidence="7" type="ORF">CDH04_05880</name>
    <name evidence="8" type="ORF">FZC43_05885</name>
</gene>
<dbReference type="GO" id="GO:0015937">
    <property type="term" value="P:coenzyme A biosynthetic process"/>
    <property type="evidence" value="ECO:0007669"/>
    <property type="project" value="UniProtKB-UniRule"/>
</dbReference>
<sequence>MKKILFGITGSVSAYKTVLLIRLFIKDGIECKAIITKGACQFIKPELLVALGCDVYTDESLDMLSYEQAMSHINLPRWADKILIVPASANSITKFAYGLADDLLSQSLLANDDNSKVYIAPAMNMNMWNNQLTQQNISKLNSLGFNIINPGAGVQACGDVGGGRLVEPEELFKCFQMKSANQDFADKKAVITVGATVEDIDGVRYLSNYSSGKMGLALVEELLARGASVTVLKAKVTVDLNITHPGLTVLDTPSADSMNQAMLESCENADIFIGCAAVADYKIKDKFTNKIKKTKDDNLVLEFVKNPDVLANCKKEYPNIFAIGFAAESENLIEYAKGKLVKKNLNMIVANSTAVFGNDNSTVTIISNSITKECVNVSKQQVATEILDFAKEMKWKKNKLR</sequence>
<keyword evidence="3 4" id="KW-0436">Ligase</keyword>
<accession>A0A2Z4Y023</accession>
<feature type="binding site" evidence="3">
    <location>
        <position position="339"/>
    </location>
    <ligand>
        <name>CTP</name>
        <dbReference type="ChEBI" id="CHEBI:37563"/>
    </ligand>
</feature>
<dbReference type="GO" id="GO:0010181">
    <property type="term" value="F:FMN binding"/>
    <property type="evidence" value="ECO:0007669"/>
    <property type="project" value="UniProtKB-UniRule"/>
</dbReference>
<evidence type="ECO:0000256" key="2">
    <source>
        <dbReference type="ARBA" id="ARBA00023239"/>
    </source>
</evidence>
<feature type="binding site" evidence="3">
    <location>
        <position position="343"/>
    </location>
    <ligand>
        <name>CTP</name>
        <dbReference type="ChEBI" id="CHEBI:37563"/>
    </ligand>
</feature>
<dbReference type="EC" id="4.1.1.36" evidence="3"/>
<feature type="active site" description="Proton donor" evidence="3">
    <location>
        <position position="157"/>
    </location>
</feature>
<evidence type="ECO:0000313" key="8">
    <source>
        <dbReference type="EMBL" id="QIW12211.1"/>
    </source>
</evidence>
<keyword evidence="3 4" id="KW-0288">FMN</keyword>
<dbReference type="OrthoDB" id="9802554at2"/>
<dbReference type="PANTHER" id="PTHR14359">
    <property type="entry name" value="HOMO-OLIGOMERIC FLAVIN CONTAINING CYS DECARBOXYLASE FAMILY"/>
    <property type="match status" value="1"/>
</dbReference>
<keyword evidence="3" id="KW-0460">Magnesium</keyword>
<dbReference type="GO" id="GO:0015941">
    <property type="term" value="P:pantothenate catabolic process"/>
    <property type="evidence" value="ECO:0007669"/>
    <property type="project" value="InterPro"/>
</dbReference>
<dbReference type="Pfam" id="PF02441">
    <property type="entry name" value="Flavoprotein"/>
    <property type="match status" value="1"/>
</dbReference>
<protein>
    <recommendedName>
        <fullName evidence="3">Coenzyme A biosynthesis bifunctional protein CoaBC</fullName>
    </recommendedName>
    <alternativeName>
        <fullName evidence="3">DNA/pantothenate metabolism flavoprotein</fullName>
    </alternativeName>
    <alternativeName>
        <fullName evidence="3">Phosphopantothenoylcysteine synthetase/decarboxylase</fullName>
        <shortName evidence="3">PPCS-PPCDC</shortName>
    </alternativeName>
    <domain>
        <recommendedName>
            <fullName evidence="3">Phosphopantothenoylcysteine decarboxylase</fullName>
            <shortName evidence="3">PPC decarboxylase</shortName>
            <shortName evidence="3">PPC-DC</shortName>
            <ecNumber evidence="3">4.1.1.36</ecNumber>
        </recommendedName>
        <alternativeName>
            <fullName evidence="3">CoaC</fullName>
        </alternativeName>
    </domain>
    <domain>
        <recommendedName>
            <fullName evidence="3">Phosphopantothenate--cysteine ligase</fullName>
            <ecNumber evidence="3">6.3.2.5</ecNumber>
        </recommendedName>
        <alternativeName>
            <fullName evidence="3">CoaB</fullName>
        </alternativeName>
        <alternativeName>
            <fullName evidence="3">Phosphopantothenoylcysteine synthetase</fullName>
            <shortName evidence="3">PPC synthetase</shortName>
            <shortName evidence="3">PPC-S</shortName>
        </alternativeName>
    </domain>
</protein>